<dbReference type="InterPro" id="IPR011626">
    <property type="entry name" value="Alpha-macroglobulin_TED"/>
</dbReference>
<evidence type="ECO:0000256" key="1">
    <source>
        <dbReference type="SAM" id="MobiDB-lite"/>
    </source>
</evidence>
<evidence type="ECO:0000259" key="2">
    <source>
        <dbReference type="PROSITE" id="PS50093"/>
    </source>
</evidence>
<accession>A0A482T199</accession>
<name>A0A482T199_9EURY</name>
<dbReference type="SUPFAM" id="SSF49299">
    <property type="entry name" value="PKD domain"/>
    <property type="match status" value="1"/>
</dbReference>
<protein>
    <submittedName>
        <fullName evidence="3">Cell adhesion protein</fullName>
    </submittedName>
</protein>
<evidence type="ECO:0000313" key="3">
    <source>
        <dbReference type="EMBL" id="RYJ08766.1"/>
    </source>
</evidence>
<organism evidence="3 4">
    <name type="scientific">Halogeometricum borinquense</name>
    <dbReference type="NCBI Taxonomy" id="60847"/>
    <lineage>
        <taxon>Archaea</taxon>
        <taxon>Methanobacteriati</taxon>
        <taxon>Methanobacteriota</taxon>
        <taxon>Stenosarchaea group</taxon>
        <taxon>Halobacteria</taxon>
        <taxon>Halobacteriales</taxon>
        <taxon>Haloferacaceae</taxon>
        <taxon>Halogeometricum</taxon>
    </lineage>
</organism>
<reference evidence="3 4" key="1">
    <citation type="submission" date="2018-12" db="EMBL/GenBank/DDBJ databases">
        <title>Genome analysis provides insights into bioremediation potentialities of Halogeometricum borinquense strain N11.</title>
        <authorList>
            <person name="Najjari A."/>
            <person name="Youssef N."/>
            <person name="Fhoula I."/>
            <person name="Ben Dhia O."/>
            <person name="Mahjoubi M."/>
            <person name="Ouzari H.I."/>
            <person name="Cherif A."/>
        </authorList>
    </citation>
    <scope>NUCLEOTIDE SEQUENCE [LARGE SCALE GENOMIC DNA]</scope>
    <source>
        <strain evidence="3 4">N11</strain>
    </source>
</reference>
<evidence type="ECO:0000313" key="4">
    <source>
        <dbReference type="Proteomes" id="UP000294028"/>
    </source>
</evidence>
<dbReference type="GO" id="GO:0005615">
    <property type="term" value="C:extracellular space"/>
    <property type="evidence" value="ECO:0007669"/>
    <property type="project" value="InterPro"/>
</dbReference>
<gene>
    <name evidence="3" type="ORF">ELS19_19220</name>
</gene>
<dbReference type="InterPro" id="IPR035986">
    <property type="entry name" value="PKD_dom_sf"/>
</dbReference>
<dbReference type="Pfam" id="PF07705">
    <property type="entry name" value="CARDB"/>
    <property type="match status" value="3"/>
</dbReference>
<dbReference type="SMART" id="SM01419">
    <property type="entry name" value="Thiol-ester_cl"/>
    <property type="match status" value="1"/>
</dbReference>
<dbReference type="InterPro" id="IPR000601">
    <property type="entry name" value="PKD_dom"/>
</dbReference>
<sequence length="1852" mass="195911">MSAASALSGEQDSTHSVAVPGSGTAPLSVSDDLKINATENISVWQYSLLPLRAQTFSTPDVSDVQKPAHSIESTSVRIKTGDLSTSLDKQQFHVFTRGEPITSKFFQDGYQDVIDDERVQTVAIRLKEGAEKPDSIEHISRYITDSENTHARIINDTTGEPGKNYFRFTPQKSGQYVFAVAIVENGSQPDHPGLVQISDGDLEAKSNITIVGFNHYIVREGASSVSHQPVAATGSNVSVHVDASQNLSASDVSHTVLLLNETEISDQSQEIRVNGTEIEAIESSVSGVEGVVDIEDGTNILGSELPKGQYNGNTNVISLLERLTDNSTNVTSTGDTTLYSSLTSTVGGPTETVSLQTNENFSTGEYSIIHFATAQDSTETITSESTIKLVEGVQLNLAANNTTVRQGTPVTFTVTNEEDEPVANANVTYAGETYTTGADGTVTFSPKESATATVSKEPVGDTAYIGDSVALSVVAPAFELTEFDLSTTELSSDETLVVNGTVQNVGDFEGYFTFELKRDGQIIDEQTVQVAPGQTAAASFDVTFDQTGQFDIGLNSLAPKTVTVTGIPDIEYSNFDVSSTDVDLGDSVTVSATVENNGSGPGEYNASFVKNGDITDYQNGTLGAGESKTISFTKTLAPGTYDLGIAGLGPATVTVNAPANLEYSNFEVSPDTVALGESITANATVENTGGQAGSFLVAFAVDDEVLETRNVSLDSGETTNVSFTADSLGIGDHTVRIGSLDAKTVTVSAPDLAATVTNTPSEVSEGVVPVEATVSNVGNAEVTDATVVLDAQPEGGSNYTQLTNESVTLSPGSSTTVTADLTRAEARNYTVRVRADADDQFTEPDEQNNIDEQLVTGGPLITGTINTSDGDAAADDVVYSFVLDGLNVTAVNGAVTNDNGTFYVPANATTEQNVGYRQLNLSASQADDPVFERDGSPDIYALTTVPAVTNVSNIGTFDLPNAGVLNVTVVDQDGDPVEGATVTVVHRNNDAITGITESTTAQGTPIFSEGGETGIEVRGDVGVIVEPPEEDRFSEGPYTRNVTVSENGKHLVIHLAEGADLKPDLDIERQQRFGDNVTANVTVSNDGLVDVDNATVDLRIRSASGETKTLTKHTGFVANRTDSANETELSFDFTDFAEDNLLGDLADGNARVTVIVDPNNEITETDEGNNIAVNSTLVRYADADVRVFVPKNTLASTPTNTVVFVKNNGTAPILNATAAVDYGDGSNTTVDLGRINASQTNTTRAPHTYNSGGDYTVTATVDDAVPFDNNEAAKTIEVKAFDLNLDAEDISVPTDATNGTTFTATARFQTNYPTTVNATLELPDGLELVASENASKDVPASATGGTAAWKVRVNTTEDVSDAQVNVTTKAHGQTSSASTTLNLSVPKIRLTDTNATTLSSGSDNVTVDLSSATTYDHTVNVTVQAGSQGRTLAGLEYLFTYPYGCVEQTTSQMMGALRTDQYYRSGDIPNNYNRQRANDTIEIGVEKLGTNQASSLIWPDLAQNEDGSWSMYGGAFYDEGDLYYTTAALQGVTSVANDEVQGTRAEVSDDIQTVNASRSIEWLSDHQRADGSVPATDYFLRDQFSSTGYTMVAFDRAEPHLNSSATQTAEDFRVDAAVFLIENQNSDGSWASDRSQSDISQKPQATALALRGLATVNESAALRQRVNQQTDTDLSTAIDNGSQWLIDNQNADGSWDAYRNSFFWSSNGEVTRATGHSILALNETQGVTTQGTSDAADSVEDATDYLVGVYDSDGSFGNTRATGVAINALTTADQRGVTPQTVDVTVGGVTKTASVDSSTTTDTVTFSTSELQQFRDEGTGKIELEAQNSDSLVVIGVESVQVVNEDEHTENN</sequence>
<dbReference type="SUPFAM" id="SSF48239">
    <property type="entry name" value="Terpenoid cyclases/Protein prenyltransferases"/>
    <property type="match status" value="1"/>
</dbReference>
<dbReference type="InterPro" id="IPR008930">
    <property type="entry name" value="Terpenoid_cyclase/PrenylTrfase"/>
</dbReference>
<dbReference type="InterPro" id="IPR013783">
    <property type="entry name" value="Ig-like_fold"/>
</dbReference>
<dbReference type="PROSITE" id="PS50093">
    <property type="entry name" value="PKD"/>
    <property type="match status" value="1"/>
</dbReference>
<proteinExistence type="predicted"/>
<dbReference type="Proteomes" id="UP000294028">
    <property type="component" value="Unassembled WGS sequence"/>
</dbReference>
<dbReference type="Gene3D" id="1.50.10.20">
    <property type="match status" value="2"/>
</dbReference>
<dbReference type="Pfam" id="PF07678">
    <property type="entry name" value="TED_complement"/>
    <property type="match status" value="1"/>
</dbReference>
<comment type="caution">
    <text evidence="3">The sequence shown here is derived from an EMBL/GenBank/DDBJ whole genome shotgun (WGS) entry which is preliminary data.</text>
</comment>
<dbReference type="EMBL" id="RZHH01000003">
    <property type="protein sequence ID" value="RYJ08766.1"/>
    <property type="molecule type" value="Genomic_DNA"/>
</dbReference>
<feature type="region of interest" description="Disordered" evidence="1">
    <location>
        <begin position="1"/>
        <end position="23"/>
    </location>
</feature>
<dbReference type="InterPro" id="IPR011635">
    <property type="entry name" value="CARDB"/>
</dbReference>
<dbReference type="CDD" id="cd00688">
    <property type="entry name" value="ISOPREN_C2_like"/>
    <property type="match status" value="1"/>
</dbReference>
<dbReference type="InterPro" id="IPR047565">
    <property type="entry name" value="Alpha-macroglob_thiol-ester_cl"/>
</dbReference>
<dbReference type="Gene3D" id="2.60.40.10">
    <property type="entry name" value="Immunoglobulins"/>
    <property type="match status" value="6"/>
</dbReference>
<feature type="domain" description="PKD" evidence="2">
    <location>
        <begin position="1221"/>
        <end position="1265"/>
    </location>
</feature>